<evidence type="ECO:0000313" key="2">
    <source>
        <dbReference type="Proteomes" id="UP000184514"/>
    </source>
</evidence>
<dbReference type="Proteomes" id="UP000184514">
    <property type="component" value="Unassembled WGS sequence"/>
</dbReference>
<proteinExistence type="predicted"/>
<gene>
    <name evidence="1" type="ORF">PFRI_32420</name>
</gene>
<dbReference type="InterPro" id="IPR021955">
    <property type="entry name" value="DUF3572"/>
</dbReference>
<sequence length="95" mass="10477">MTMSRESAEVFALNALGWIVGQAEDVLPAFLGATGSSESDIRERAADPEFQLCVLDFLMMDDQWIISCCDALRVPYERVAEARQAMPGGAEMSWT</sequence>
<dbReference type="EMBL" id="MLCB01000176">
    <property type="protein sequence ID" value="OJI92560.1"/>
    <property type="molecule type" value="Genomic_DNA"/>
</dbReference>
<comment type="caution">
    <text evidence="1">The sequence shown here is derived from an EMBL/GenBank/DDBJ whole genome shotgun (WGS) entry which is preliminary data.</text>
</comment>
<protein>
    <recommendedName>
        <fullName evidence="3">DUF3572 domain-containing protein</fullName>
    </recommendedName>
</protein>
<evidence type="ECO:0008006" key="3">
    <source>
        <dbReference type="Google" id="ProtNLM"/>
    </source>
</evidence>
<dbReference type="Pfam" id="PF12096">
    <property type="entry name" value="DUF3572"/>
    <property type="match status" value="1"/>
</dbReference>
<accession>A0A1L9NTC1</accession>
<dbReference type="AlphaFoldDB" id="A0A1L9NTC1"/>
<name>A0A1L9NTC1_9RHOB</name>
<organism evidence="1 2">
    <name type="scientific">Planktotalea frisia</name>
    <dbReference type="NCBI Taxonomy" id="696762"/>
    <lineage>
        <taxon>Bacteria</taxon>
        <taxon>Pseudomonadati</taxon>
        <taxon>Pseudomonadota</taxon>
        <taxon>Alphaproteobacteria</taxon>
        <taxon>Rhodobacterales</taxon>
        <taxon>Paracoccaceae</taxon>
        <taxon>Planktotalea</taxon>
    </lineage>
</organism>
<dbReference type="OrthoDB" id="7356934at2"/>
<keyword evidence="2" id="KW-1185">Reference proteome</keyword>
<dbReference type="STRING" id="696762.PFRI_32420"/>
<reference evidence="1 2" key="1">
    <citation type="submission" date="2016-10" db="EMBL/GenBank/DDBJ databases">
        <title>Genome sequence of Planktotalea frisia SH6-1.</title>
        <authorList>
            <person name="Poehlein A."/>
            <person name="Bakenhus I."/>
            <person name="Voget S."/>
            <person name="Brinkhoff T."/>
            <person name="Simon M."/>
        </authorList>
    </citation>
    <scope>NUCLEOTIDE SEQUENCE [LARGE SCALE GENOMIC DNA]</scope>
    <source>
        <strain evidence="1 2">SH6-1</strain>
    </source>
</reference>
<evidence type="ECO:0000313" key="1">
    <source>
        <dbReference type="EMBL" id="OJI92560.1"/>
    </source>
</evidence>